<comment type="caution">
    <text evidence="1">The sequence shown here is derived from an EMBL/GenBank/DDBJ whole genome shotgun (WGS) entry which is preliminary data.</text>
</comment>
<organism evidence="1 2">
    <name type="scientific">Bacteroides fragilis str. 3998T(B)3</name>
    <dbReference type="NCBI Taxonomy" id="1339316"/>
    <lineage>
        <taxon>Bacteria</taxon>
        <taxon>Pseudomonadati</taxon>
        <taxon>Bacteroidota</taxon>
        <taxon>Bacteroidia</taxon>
        <taxon>Bacteroidales</taxon>
        <taxon>Bacteroidaceae</taxon>
        <taxon>Bacteroides</taxon>
    </lineage>
</organism>
<protein>
    <submittedName>
        <fullName evidence="1">Uncharacterized protein</fullName>
    </submittedName>
</protein>
<reference evidence="1 2" key="1">
    <citation type="submission" date="2014-02" db="EMBL/GenBank/DDBJ databases">
        <authorList>
            <person name="Sears C."/>
            <person name="Carroll K."/>
            <person name="Sack B.R."/>
            <person name="Qadri F."/>
            <person name="Myers L.L."/>
            <person name="Chung G.-T."/>
            <person name="Escheverria P."/>
            <person name="Fraser C.M."/>
            <person name="Sadzewicz L."/>
            <person name="Shefchek K.A."/>
            <person name="Tallon L."/>
            <person name="Das S.P."/>
            <person name="Daugherty S."/>
            <person name="Mongodin E.F."/>
        </authorList>
    </citation>
    <scope>NUCLEOTIDE SEQUENCE [LARGE SCALE GENOMIC DNA]</scope>
    <source>
        <strain evidence="2">3998T(B)3</strain>
    </source>
</reference>
<dbReference type="EMBL" id="JGDB01000027">
    <property type="protein sequence ID" value="EXY91836.1"/>
    <property type="molecule type" value="Genomic_DNA"/>
</dbReference>
<dbReference type="PATRIC" id="fig|1339316.3.peg.1332"/>
<gene>
    <name evidence="1" type="ORF">M125_1372</name>
</gene>
<dbReference type="Proteomes" id="UP000020773">
    <property type="component" value="Unassembled WGS sequence"/>
</dbReference>
<accession>A0A015V918</accession>
<evidence type="ECO:0000313" key="1">
    <source>
        <dbReference type="EMBL" id="EXY91836.1"/>
    </source>
</evidence>
<dbReference type="AlphaFoldDB" id="A0A015V918"/>
<name>A0A015V918_BACFG</name>
<proteinExistence type="predicted"/>
<evidence type="ECO:0000313" key="2">
    <source>
        <dbReference type="Proteomes" id="UP000020773"/>
    </source>
</evidence>
<sequence length="60" mass="6609">MLNLLFFSLPSEAFRLSLPGEILHASQTAGKGRKGKQTAGNFTEYPTRQARHVGELKGHL</sequence>